<sequence length="80" mass="9364">MAHDSLEQILRRLSEKMKMVNSSVEALRQDRIMLEGKIEDAQKRIEHILKRLPEQNDSRQMNLLTDTTPPVDKDHDSTTH</sequence>
<dbReference type="RefSeq" id="WP_353438419.1">
    <property type="nucleotide sequence ID" value="NZ_CP099959.1"/>
</dbReference>
<evidence type="ECO:0008006" key="4">
    <source>
        <dbReference type="Google" id="ProtNLM"/>
    </source>
</evidence>
<reference evidence="3" key="1">
    <citation type="submission" date="2022-06" db="EMBL/GenBank/DDBJ databases">
        <title>New Polynucleobacter species.</title>
        <authorList>
            <person name="Hahn M.W."/>
        </authorList>
    </citation>
    <scope>NUCLEOTIDE SEQUENCE</scope>
    <source>
        <strain evidence="3">UK-FUSCHL-C3</strain>
    </source>
</reference>
<feature type="compositionally biased region" description="Basic and acidic residues" evidence="2">
    <location>
        <begin position="71"/>
        <end position="80"/>
    </location>
</feature>
<keyword evidence="1" id="KW-0175">Coiled coil</keyword>
<feature type="coiled-coil region" evidence="1">
    <location>
        <begin position="10"/>
        <end position="44"/>
    </location>
</feature>
<dbReference type="AlphaFoldDB" id="A0AAU8A194"/>
<feature type="compositionally biased region" description="Polar residues" evidence="2">
    <location>
        <begin position="58"/>
        <end position="68"/>
    </location>
</feature>
<proteinExistence type="predicted"/>
<name>A0AAU8A194_9BURK</name>
<dbReference type="EMBL" id="CP099959">
    <property type="protein sequence ID" value="XCC57389.1"/>
    <property type="molecule type" value="Genomic_DNA"/>
</dbReference>
<gene>
    <name evidence="3" type="ORF">NKE59_07790</name>
</gene>
<evidence type="ECO:0000313" key="3">
    <source>
        <dbReference type="EMBL" id="XCC57389.1"/>
    </source>
</evidence>
<protein>
    <recommendedName>
        <fullName evidence="4">DUF904 domain-containing protein</fullName>
    </recommendedName>
</protein>
<accession>A0AAU8A194</accession>
<evidence type="ECO:0000256" key="2">
    <source>
        <dbReference type="SAM" id="MobiDB-lite"/>
    </source>
</evidence>
<feature type="region of interest" description="Disordered" evidence="2">
    <location>
        <begin position="52"/>
        <end position="80"/>
    </location>
</feature>
<evidence type="ECO:0000256" key="1">
    <source>
        <dbReference type="SAM" id="Coils"/>
    </source>
</evidence>
<organism evidence="3">
    <name type="scientific">Polynucleobacter sp. UK-FUSCHL-C3</name>
    <dbReference type="NCBI Taxonomy" id="2955208"/>
    <lineage>
        <taxon>Bacteria</taxon>
        <taxon>Pseudomonadati</taxon>
        <taxon>Pseudomonadota</taxon>
        <taxon>Betaproteobacteria</taxon>
        <taxon>Burkholderiales</taxon>
        <taxon>Burkholderiaceae</taxon>
        <taxon>Polynucleobacter</taxon>
    </lineage>
</organism>